<dbReference type="EMBL" id="AMVG01000522">
    <property type="protein sequence ID" value="EKJ37507.1"/>
    <property type="molecule type" value="Genomic_DNA"/>
</dbReference>
<protein>
    <submittedName>
        <fullName evidence="1">Uncharacterized protein</fullName>
    </submittedName>
</protein>
<proteinExistence type="predicted"/>
<name>A0AAV3H1I3_ECOLX</name>
<evidence type="ECO:0000313" key="2">
    <source>
        <dbReference type="Proteomes" id="UP000006789"/>
    </source>
</evidence>
<accession>A0AAV3H1I3</accession>
<dbReference type="AlphaFoldDB" id="A0AAV3H1I3"/>
<evidence type="ECO:0000313" key="1">
    <source>
        <dbReference type="EMBL" id="EKJ37507.1"/>
    </source>
</evidence>
<sequence length="56" mass="6766">MNTVKNRSFFMSRYRAFTLFFVFFSILCAGSDINEKNNKYVFIARHYIKSKIIQMK</sequence>
<reference evidence="1 2" key="1">
    <citation type="submission" date="2012-06" db="EMBL/GenBank/DDBJ databases">
        <title>Genomic anatomy of Escherichia coli O157:H7 outbreaks.</title>
        <authorList>
            <person name="Eppinger M."/>
            <person name="Daugherty S."/>
            <person name="Agrawal S."/>
            <person name="Galens K."/>
            <person name="Tallon L."/>
            <person name="Shefchek K."/>
            <person name="Parankush S."/>
            <person name="Cebula T.A."/>
            <person name="Feng P."/>
            <person name="Soderlund R."/>
            <person name="Mammel M.K."/>
            <person name="DebRoy C."/>
            <person name="Dudley E.G."/>
            <person name="Tarr P.I."/>
            <person name="Fraser-Liggett C."/>
            <person name="Ravel J."/>
        </authorList>
    </citation>
    <scope>NUCLEOTIDE SEQUENCE [LARGE SCALE GENOMIC DNA]</scope>
    <source>
        <strain evidence="1 2">EC1870</strain>
    </source>
</reference>
<organism evidence="1 2">
    <name type="scientific">Escherichia coli EC1870</name>
    <dbReference type="NCBI Taxonomy" id="1005554"/>
    <lineage>
        <taxon>Bacteria</taxon>
        <taxon>Pseudomonadati</taxon>
        <taxon>Pseudomonadota</taxon>
        <taxon>Gammaproteobacteria</taxon>
        <taxon>Enterobacterales</taxon>
        <taxon>Enterobacteriaceae</taxon>
        <taxon>Escherichia</taxon>
    </lineage>
</organism>
<dbReference type="Proteomes" id="UP000006789">
    <property type="component" value="Unassembled WGS sequence"/>
</dbReference>
<gene>
    <name evidence="1" type="ORF">ECEC1870_4965</name>
</gene>
<comment type="caution">
    <text evidence="1">The sequence shown here is derived from an EMBL/GenBank/DDBJ whole genome shotgun (WGS) entry which is preliminary data.</text>
</comment>